<dbReference type="GO" id="GO:0000172">
    <property type="term" value="C:ribonuclease MRP complex"/>
    <property type="evidence" value="ECO:0007669"/>
    <property type="project" value="InterPro"/>
</dbReference>
<dbReference type="PANTHER" id="PTHR22731:SF3">
    <property type="entry name" value="RIBONUCLEASES P_MRP PROTEIN SUBUNIT POP1"/>
    <property type="match status" value="1"/>
</dbReference>
<reference evidence="8" key="1">
    <citation type="submission" date="2020-10" db="EMBL/GenBank/DDBJ databases">
        <title>Genome Sequence of Monilinia vaccinii-corymbosi Sheds Light on Mummy Berry Disease Infection of Blueberry and Mating Type.</title>
        <authorList>
            <person name="Yow A.G."/>
            <person name="Zhang Y."/>
            <person name="Bansal K."/>
            <person name="Eacker S.M."/>
            <person name="Sullivan S."/>
            <person name="Liachko I."/>
            <person name="Cubeta M.A."/>
            <person name="Rollins J.A."/>
            <person name="Ashrafi H."/>
        </authorList>
    </citation>
    <scope>NUCLEOTIDE SEQUENCE</scope>
    <source>
        <strain evidence="8">RL-1</strain>
    </source>
</reference>
<dbReference type="Proteomes" id="UP000672032">
    <property type="component" value="Chromosome 7"/>
</dbReference>
<feature type="domain" description="POPLD" evidence="6">
    <location>
        <begin position="536"/>
        <end position="641"/>
    </location>
</feature>
<keyword evidence="9" id="KW-1185">Reference proteome</keyword>
<evidence type="ECO:0000256" key="4">
    <source>
        <dbReference type="SAM" id="MobiDB-lite"/>
    </source>
</evidence>
<dbReference type="InterPro" id="IPR055079">
    <property type="entry name" value="POP1_C"/>
</dbReference>
<evidence type="ECO:0000256" key="2">
    <source>
        <dbReference type="ARBA" id="ARBA00022694"/>
    </source>
</evidence>
<feature type="region of interest" description="Disordered" evidence="4">
    <location>
        <begin position="1"/>
        <end position="40"/>
    </location>
</feature>
<feature type="region of interest" description="Disordered" evidence="4">
    <location>
        <begin position="651"/>
        <end position="675"/>
    </location>
</feature>
<dbReference type="Pfam" id="PF22770">
    <property type="entry name" value="POP1_C"/>
    <property type="match status" value="1"/>
</dbReference>
<dbReference type="GO" id="GO:0001682">
    <property type="term" value="P:tRNA 5'-leader removal"/>
    <property type="evidence" value="ECO:0007669"/>
    <property type="project" value="InterPro"/>
</dbReference>
<dbReference type="Pfam" id="PF06978">
    <property type="entry name" value="POP1_N"/>
    <property type="match status" value="1"/>
</dbReference>
<evidence type="ECO:0000313" key="8">
    <source>
        <dbReference type="EMBL" id="QSZ36622.1"/>
    </source>
</evidence>
<proteinExistence type="predicted"/>
<sequence>MAARSPAAPKKRKEPPHPSTNARNDAGKGRAMKRNKTLDARSILTQTADAALKNGDLDLQAFLNAREYEIKALEDGMQRSKGALSTRAFQQVPRDMRRRTASHNVKRVPARLQKRGAREMKEDNTPTVNANKRRPGSSRGRIRAETAKKLGILAGKKRAAKGSTNAAGITTRAARPKLRKNALNDPPKPPSKFRKRQIHKTWLPTHLWHAKRARMTEPKEPLWRMAIPLNSTEKSYRPTHRAGGSRGAVAWDMSYISTIGLRGSHESLGKVLLAIGIPEMHINAAKGAKWRAGRRSWNGWLSRETKEQKLKIGPAVAFWDIPTEVSDSSAPHVSKKSMRQVLIRIHPSAFLETWTELLRLSKLQHPNIQLEDLRFEIGSIEIAGPGSTEALLGILHPYYQCEDDKEPHAETFTSLAGVTNPASLPAHSILSFSIMDPRLRYPPRKLELPDPGNEEATFGLMETLSTWPADESPASSPLFDRDLRYKATRLPSQKAVNRRKSLAPPGTFPSISERDPPIPIMLFTSRMSQSSAAQGSWTLLAPWKCILPIWYGLMHFPLSSGGNPRFGGLQELRQSYFEHGVPWFPADYPGTDAGYAWEVQQREKRKREWDKRPKGKRVEWKSLDLGGRRKGETGLGWACDFEKVAKLSTLPHSEQGNSSTCGEAETTGEPKDEKVENSFSQLCSKAFSSLLSSPATDLPAKTELATIRLTLLTRGVANPCARIYRLPAEPAASGDSIKSSSTVSATLRQEWLSLVPAPLHKKPPPNPKAKDLRNIGKIPFNTPLPQRVQLLAESFLQKPPLQYPKEKNDMDNHPIVPDEGDLIGFVTTGEYNLAEGKGIAVGTVVAAEILKGVRSGGVKEGKLCIVRNAGETIGRLARWDVA</sequence>
<evidence type="ECO:0000259" key="7">
    <source>
        <dbReference type="Pfam" id="PF22770"/>
    </source>
</evidence>
<keyword evidence="3" id="KW-0539">Nucleus</keyword>
<dbReference type="EMBL" id="CP063411">
    <property type="protein sequence ID" value="QSZ36622.1"/>
    <property type="molecule type" value="Genomic_DNA"/>
</dbReference>
<organism evidence="8 9">
    <name type="scientific">Monilinia vaccinii-corymbosi</name>
    <dbReference type="NCBI Taxonomy" id="61207"/>
    <lineage>
        <taxon>Eukaryota</taxon>
        <taxon>Fungi</taxon>
        <taxon>Dikarya</taxon>
        <taxon>Ascomycota</taxon>
        <taxon>Pezizomycotina</taxon>
        <taxon>Leotiomycetes</taxon>
        <taxon>Helotiales</taxon>
        <taxon>Sclerotiniaceae</taxon>
        <taxon>Monilinia</taxon>
    </lineage>
</organism>
<feature type="domain" description="POP1 C-terminal" evidence="7">
    <location>
        <begin position="704"/>
        <end position="881"/>
    </location>
</feature>
<gene>
    <name evidence="8" type="ORF">DSL72_006502</name>
</gene>
<evidence type="ECO:0000256" key="1">
    <source>
        <dbReference type="ARBA" id="ARBA00004123"/>
    </source>
</evidence>
<evidence type="ECO:0000256" key="3">
    <source>
        <dbReference type="ARBA" id="ARBA00023242"/>
    </source>
</evidence>
<dbReference type="AlphaFoldDB" id="A0A8A3PME0"/>
<keyword evidence="2" id="KW-0819">tRNA processing</keyword>
<feature type="region of interest" description="Disordered" evidence="4">
    <location>
        <begin position="110"/>
        <end position="145"/>
    </location>
</feature>
<evidence type="ECO:0000259" key="6">
    <source>
        <dbReference type="Pfam" id="PF08170"/>
    </source>
</evidence>
<dbReference type="GO" id="GO:0005655">
    <property type="term" value="C:nucleolar ribonuclease P complex"/>
    <property type="evidence" value="ECO:0007669"/>
    <property type="project" value="InterPro"/>
</dbReference>
<dbReference type="InterPro" id="IPR039182">
    <property type="entry name" value="Pop1"/>
</dbReference>
<dbReference type="InterPro" id="IPR009723">
    <property type="entry name" value="Pop1_N"/>
</dbReference>
<comment type="subcellular location">
    <subcellularLocation>
        <location evidence="1">Nucleus</location>
    </subcellularLocation>
</comment>
<dbReference type="OrthoDB" id="442863at2759"/>
<evidence type="ECO:0000313" key="9">
    <source>
        <dbReference type="Proteomes" id="UP000672032"/>
    </source>
</evidence>
<dbReference type="InterPro" id="IPR012590">
    <property type="entry name" value="POPLD_dom"/>
</dbReference>
<dbReference type="PANTHER" id="PTHR22731">
    <property type="entry name" value="RIBONUCLEASES P/MRP PROTEIN SUBUNIT POP1"/>
    <property type="match status" value="1"/>
</dbReference>
<feature type="compositionally biased region" description="Polar residues" evidence="4">
    <location>
        <begin position="651"/>
        <end position="661"/>
    </location>
</feature>
<feature type="domain" description="Pop1 N-terminal" evidence="5">
    <location>
        <begin position="62"/>
        <end position="263"/>
    </location>
</feature>
<dbReference type="Pfam" id="PF08170">
    <property type="entry name" value="POPLD"/>
    <property type="match status" value="1"/>
</dbReference>
<name>A0A8A3PME0_9HELO</name>
<protein>
    <submittedName>
        <fullName evidence="8">Uncharacterized protein</fullName>
    </submittedName>
</protein>
<evidence type="ECO:0000259" key="5">
    <source>
        <dbReference type="Pfam" id="PF06978"/>
    </source>
</evidence>
<accession>A0A8A3PME0</accession>